<evidence type="ECO:0000256" key="5">
    <source>
        <dbReference type="SAM" id="MobiDB-lite"/>
    </source>
</evidence>
<evidence type="ECO:0000313" key="7">
    <source>
        <dbReference type="Proteomes" id="UP000231382"/>
    </source>
</evidence>
<dbReference type="GO" id="GO:0003735">
    <property type="term" value="F:structural constituent of ribosome"/>
    <property type="evidence" value="ECO:0007669"/>
    <property type="project" value="InterPro"/>
</dbReference>
<gene>
    <name evidence="4" type="primary">rplW</name>
    <name evidence="6" type="ORF">COT78_02425</name>
</gene>
<dbReference type="HAMAP" id="MF_01369_B">
    <property type="entry name" value="Ribosomal_uL23_B"/>
    <property type="match status" value="1"/>
</dbReference>
<dbReference type="GO" id="GO:0019843">
    <property type="term" value="F:rRNA binding"/>
    <property type="evidence" value="ECO:0007669"/>
    <property type="project" value="UniProtKB-UniRule"/>
</dbReference>
<dbReference type="GO" id="GO:1990904">
    <property type="term" value="C:ribonucleoprotein complex"/>
    <property type="evidence" value="ECO:0007669"/>
    <property type="project" value="UniProtKB-KW"/>
</dbReference>
<keyword evidence="4" id="KW-0699">rRNA-binding</keyword>
<feature type="compositionally biased region" description="Basic and acidic residues" evidence="5">
    <location>
        <begin position="93"/>
        <end position="121"/>
    </location>
</feature>
<dbReference type="InterPro" id="IPR012678">
    <property type="entry name" value="Ribosomal_uL23/eL15/eS24_sf"/>
</dbReference>
<dbReference type="InterPro" id="IPR012677">
    <property type="entry name" value="Nucleotide-bd_a/b_plait_sf"/>
</dbReference>
<evidence type="ECO:0000256" key="2">
    <source>
        <dbReference type="ARBA" id="ARBA00022980"/>
    </source>
</evidence>
<dbReference type="NCBIfam" id="NF004363">
    <property type="entry name" value="PRK05738.2-4"/>
    <property type="match status" value="1"/>
</dbReference>
<dbReference type="Pfam" id="PF00276">
    <property type="entry name" value="Ribosomal_L23"/>
    <property type="match status" value="1"/>
</dbReference>
<comment type="similarity">
    <text evidence="1 4">Belongs to the universal ribosomal protein uL23 family.</text>
</comment>
<dbReference type="SUPFAM" id="SSF54189">
    <property type="entry name" value="Ribosomal proteins S24e, L23 and L15e"/>
    <property type="match status" value="1"/>
</dbReference>
<keyword evidence="3 4" id="KW-0687">Ribonucleoprotein</keyword>
<name>A0A2H0W629_9BACT</name>
<dbReference type="GO" id="GO:0005840">
    <property type="term" value="C:ribosome"/>
    <property type="evidence" value="ECO:0007669"/>
    <property type="project" value="UniProtKB-KW"/>
</dbReference>
<dbReference type="Proteomes" id="UP000231382">
    <property type="component" value="Unassembled WGS sequence"/>
</dbReference>
<sequence length="137" mass="15503">MNSSLIKSALISEKSFTAAGNSKFTFVVDKSATKAEVAETIAELFNVEVLDVNMVRVKGKVKRSRKGLGKRPDFKKAILTLKKGSKIDLFEVDKDEKNKKETRNKIQDTKNKENEKEKVSETKVTVRSKKEMPRKVI</sequence>
<dbReference type="GO" id="GO:0006412">
    <property type="term" value="P:translation"/>
    <property type="evidence" value="ECO:0007669"/>
    <property type="project" value="UniProtKB-UniRule"/>
</dbReference>
<dbReference type="InterPro" id="IPR013025">
    <property type="entry name" value="Ribosomal_uL23-like"/>
</dbReference>
<evidence type="ECO:0000256" key="4">
    <source>
        <dbReference type="HAMAP-Rule" id="MF_01369"/>
    </source>
</evidence>
<reference evidence="7" key="1">
    <citation type="submission" date="2017-09" db="EMBL/GenBank/DDBJ databases">
        <title>Depth-based differentiation of microbial function through sediment-hosted aquifers and enrichment of novel symbionts in the deep terrestrial subsurface.</title>
        <authorList>
            <person name="Probst A.J."/>
            <person name="Ladd B."/>
            <person name="Jarett J.K."/>
            <person name="Geller-Mcgrath D.E."/>
            <person name="Sieber C.M.K."/>
            <person name="Emerson J.B."/>
            <person name="Anantharaman K."/>
            <person name="Thomas B.C."/>
            <person name="Malmstrom R."/>
            <person name="Stieglmeier M."/>
            <person name="Klingl A."/>
            <person name="Woyke T."/>
            <person name="Ryan C.M."/>
            <person name="Banfield J.F."/>
        </authorList>
    </citation>
    <scope>NUCLEOTIDE SEQUENCE [LARGE SCALE GENOMIC DNA]</scope>
</reference>
<comment type="caution">
    <text evidence="6">The sequence shown here is derived from an EMBL/GenBank/DDBJ whole genome shotgun (WGS) entry which is preliminary data.</text>
</comment>
<feature type="region of interest" description="Disordered" evidence="5">
    <location>
        <begin position="93"/>
        <end position="137"/>
    </location>
</feature>
<keyword evidence="4" id="KW-0694">RNA-binding</keyword>
<protein>
    <recommendedName>
        <fullName evidence="4">Large ribosomal subunit protein uL23</fullName>
    </recommendedName>
</protein>
<evidence type="ECO:0000256" key="1">
    <source>
        <dbReference type="ARBA" id="ARBA00006700"/>
    </source>
</evidence>
<evidence type="ECO:0000256" key="3">
    <source>
        <dbReference type="ARBA" id="ARBA00023274"/>
    </source>
</evidence>
<comment type="function">
    <text evidence="4">One of the early assembly proteins it binds 23S rRNA. One of the proteins that surrounds the polypeptide exit tunnel on the outside of the ribosome. Forms the main docking site for trigger factor binding to the ribosome.</text>
</comment>
<dbReference type="EMBL" id="PEZW01000018">
    <property type="protein sequence ID" value="PIS07532.1"/>
    <property type="molecule type" value="Genomic_DNA"/>
</dbReference>
<organism evidence="6 7">
    <name type="scientific">Candidatus Berkelbacteria bacterium CG10_big_fil_rev_8_21_14_0_10_43_13</name>
    <dbReference type="NCBI Taxonomy" id="1974514"/>
    <lineage>
        <taxon>Bacteria</taxon>
        <taxon>Candidatus Berkelbacteria</taxon>
    </lineage>
</organism>
<accession>A0A2H0W629</accession>
<feature type="compositionally biased region" description="Basic and acidic residues" evidence="5">
    <location>
        <begin position="128"/>
        <end position="137"/>
    </location>
</feature>
<comment type="subunit">
    <text evidence="4">Part of the 50S ribosomal subunit. Contacts protein L29, and trigger factor when it is bound to the ribosome.</text>
</comment>
<dbReference type="Gene3D" id="3.30.70.330">
    <property type="match status" value="1"/>
</dbReference>
<evidence type="ECO:0000313" key="6">
    <source>
        <dbReference type="EMBL" id="PIS07532.1"/>
    </source>
</evidence>
<dbReference type="AlphaFoldDB" id="A0A2H0W629"/>
<proteinExistence type="inferred from homology"/>
<keyword evidence="2 4" id="KW-0689">Ribosomal protein</keyword>